<dbReference type="GO" id="GO:0016740">
    <property type="term" value="F:transferase activity"/>
    <property type="evidence" value="ECO:0007669"/>
    <property type="project" value="UniProtKB-KW"/>
</dbReference>
<keyword evidence="4" id="KW-1185">Reference proteome</keyword>
<dbReference type="OrthoDB" id="9810951at2"/>
<gene>
    <name evidence="3" type="ORF">A8950_2064</name>
</gene>
<keyword evidence="3" id="KW-0808">Transferase</keyword>
<dbReference type="RefSeq" id="WP_133613534.1">
    <property type="nucleotide sequence ID" value="NZ_SNYW01000008.1"/>
</dbReference>
<proteinExistence type="predicted"/>
<feature type="region of interest" description="Disordered" evidence="1">
    <location>
        <begin position="1"/>
        <end position="24"/>
    </location>
</feature>
<accession>A0A4R6WMN0</accession>
<evidence type="ECO:0000256" key="1">
    <source>
        <dbReference type="SAM" id="MobiDB-lite"/>
    </source>
</evidence>
<keyword evidence="2" id="KW-0812">Transmembrane</keyword>
<feature type="transmembrane region" description="Helical" evidence="2">
    <location>
        <begin position="490"/>
        <end position="510"/>
    </location>
</feature>
<feature type="transmembrane region" description="Helical" evidence="2">
    <location>
        <begin position="133"/>
        <end position="154"/>
    </location>
</feature>
<keyword evidence="2" id="KW-0472">Membrane</keyword>
<feature type="transmembrane region" description="Helical" evidence="2">
    <location>
        <begin position="219"/>
        <end position="245"/>
    </location>
</feature>
<organism evidence="3 4">
    <name type="scientific">Dongia mobilis</name>
    <dbReference type="NCBI Taxonomy" id="578943"/>
    <lineage>
        <taxon>Bacteria</taxon>
        <taxon>Pseudomonadati</taxon>
        <taxon>Pseudomonadota</taxon>
        <taxon>Alphaproteobacteria</taxon>
        <taxon>Rhodospirillales</taxon>
        <taxon>Dongiaceae</taxon>
        <taxon>Dongia</taxon>
    </lineage>
</organism>
<name>A0A4R6WMN0_9PROT</name>
<feature type="transmembrane region" description="Helical" evidence="2">
    <location>
        <begin position="371"/>
        <end position="388"/>
    </location>
</feature>
<reference evidence="3 4" key="1">
    <citation type="submission" date="2019-03" db="EMBL/GenBank/DDBJ databases">
        <title>Genomic Encyclopedia of Type Strains, Phase III (KMG-III): the genomes of soil and plant-associated and newly described type strains.</title>
        <authorList>
            <person name="Whitman W."/>
        </authorList>
    </citation>
    <scope>NUCLEOTIDE SEQUENCE [LARGE SCALE GENOMIC DNA]</scope>
    <source>
        <strain evidence="3 4">CGMCC 1.7660</strain>
    </source>
</reference>
<protein>
    <submittedName>
        <fullName evidence="3">4-amino-4-deoxy-L-arabinose transferase-like glycosyltransferase</fullName>
    </submittedName>
</protein>
<dbReference type="AlphaFoldDB" id="A0A4R6WMN0"/>
<feature type="transmembrane region" description="Helical" evidence="2">
    <location>
        <begin position="190"/>
        <end position="207"/>
    </location>
</feature>
<feature type="transmembrane region" description="Helical" evidence="2">
    <location>
        <begin position="287"/>
        <end position="305"/>
    </location>
</feature>
<evidence type="ECO:0000256" key="2">
    <source>
        <dbReference type="SAM" id="Phobius"/>
    </source>
</evidence>
<sequence length="626" mass="68372">MASPPGRFAATDPAATERGFDPLPENPEVRLLEAQIAEAEANIQAAASVPPGAALLRWALVVPFLLWLVIVAGALTGRPPTAPIELESLAAAWHMWQDSSLVPQRGHDAMGSLPPLHLWAIMAGWKLFGLGELWPRLLSVLASVGTLLLVGRTALQLWPHRRLTELYVRILLIGTIGFALVTTMVQPEPLALLFAALGFHGLAHLWQGPPPGPGRRLRYVGWWGAFAFGLLATFFTQGSTALLLLPLTALLPPYHADGIGPQLTAGPFKGPVRGGSLRFGLRFVPHWHVALFLATLPTLAAWFLWAQYMQAQGAQASLLAFGNGFLDPATEASRREWWSLLLVPLLLYPWICWKTLWRALGRQMRQPVGRGFRLCLALLMASVIAGLLSGWQMQGQICVVLPLALLGARLLATQEIRARDFHAVVPALWALLLGLCFFLMNIIPTAHLDVLWRALFDVSLPIWLGGMGMTSGLVLLVAGYGIAQLSPMQLLSRTIQVAILPVLVLTSINLEFPNNLRQFFDLKPVAERLRELQDAGQPIAVYGRYRGEFDFYGRLGDAPTSLPDEAAALAWARAHPAGIIVSYFDGSPLRLPALPYYRGVARDRWVAVWPASAVLATEGGALGQHF</sequence>
<dbReference type="Proteomes" id="UP000295783">
    <property type="component" value="Unassembled WGS sequence"/>
</dbReference>
<feature type="transmembrane region" description="Helical" evidence="2">
    <location>
        <begin position="424"/>
        <end position="443"/>
    </location>
</feature>
<feature type="transmembrane region" description="Helical" evidence="2">
    <location>
        <begin position="394"/>
        <end position="412"/>
    </location>
</feature>
<evidence type="ECO:0000313" key="3">
    <source>
        <dbReference type="EMBL" id="TDQ82242.1"/>
    </source>
</evidence>
<dbReference type="EMBL" id="SNYW01000008">
    <property type="protein sequence ID" value="TDQ82242.1"/>
    <property type="molecule type" value="Genomic_DNA"/>
</dbReference>
<feature type="transmembrane region" description="Helical" evidence="2">
    <location>
        <begin position="55"/>
        <end position="75"/>
    </location>
</feature>
<feature type="transmembrane region" description="Helical" evidence="2">
    <location>
        <begin position="463"/>
        <end position="483"/>
    </location>
</feature>
<feature type="transmembrane region" description="Helical" evidence="2">
    <location>
        <begin position="166"/>
        <end position="184"/>
    </location>
</feature>
<keyword evidence="2" id="KW-1133">Transmembrane helix</keyword>
<comment type="caution">
    <text evidence="3">The sequence shown here is derived from an EMBL/GenBank/DDBJ whole genome shotgun (WGS) entry which is preliminary data.</text>
</comment>
<evidence type="ECO:0000313" key="4">
    <source>
        <dbReference type="Proteomes" id="UP000295783"/>
    </source>
</evidence>